<dbReference type="Proteomes" id="UP001596353">
    <property type="component" value="Unassembled WGS sequence"/>
</dbReference>
<proteinExistence type="predicted"/>
<keyword evidence="2" id="KW-1185">Reference proteome</keyword>
<protein>
    <submittedName>
        <fullName evidence="1">Uncharacterized protein</fullName>
    </submittedName>
</protein>
<accession>A0ABW2B441</accession>
<name>A0ABW2B441_9RHOB</name>
<gene>
    <name evidence="1" type="ORF">ACFQFQ_14885</name>
</gene>
<reference evidence="2" key="1">
    <citation type="journal article" date="2019" name="Int. J. Syst. Evol. Microbiol.">
        <title>The Global Catalogue of Microorganisms (GCM) 10K type strain sequencing project: providing services to taxonomists for standard genome sequencing and annotation.</title>
        <authorList>
            <consortium name="The Broad Institute Genomics Platform"/>
            <consortium name="The Broad Institute Genome Sequencing Center for Infectious Disease"/>
            <person name="Wu L."/>
            <person name="Ma J."/>
        </authorList>
    </citation>
    <scope>NUCLEOTIDE SEQUENCE [LARGE SCALE GENOMIC DNA]</scope>
    <source>
        <strain evidence="2">CCUG 66188</strain>
    </source>
</reference>
<organism evidence="1 2">
    <name type="scientific">Sulfitobacter porphyrae</name>
    <dbReference type="NCBI Taxonomy" id="1246864"/>
    <lineage>
        <taxon>Bacteria</taxon>
        <taxon>Pseudomonadati</taxon>
        <taxon>Pseudomonadota</taxon>
        <taxon>Alphaproteobacteria</taxon>
        <taxon>Rhodobacterales</taxon>
        <taxon>Roseobacteraceae</taxon>
        <taxon>Sulfitobacter</taxon>
    </lineage>
</organism>
<comment type="caution">
    <text evidence="1">The sequence shown here is derived from an EMBL/GenBank/DDBJ whole genome shotgun (WGS) entry which is preliminary data.</text>
</comment>
<evidence type="ECO:0000313" key="1">
    <source>
        <dbReference type="EMBL" id="MFC6760495.1"/>
    </source>
</evidence>
<dbReference type="EMBL" id="JBHSWG010000001">
    <property type="protein sequence ID" value="MFC6760495.1"/>
    <property type="molecule type" value="Genomic_DNA"/>
</dbReference>
<sequence length="60" mass="6685">MANRTVAQDLAKGWFEPKPPTVSACLALKFNEQIALKSCCYSDAWVDFIGMPAMYITIDL</sequence>
<evidence type="ECO:0000313" key="2">
    <source>
        <dbReference type="Proteomes" id="UP001596353"/>
    </source>
</evidence>